<dbReference type="Pfam" id="PF00156">
    <property type="entry name" value="Pribosyltran"/>
    <property type="match status" value="1"/>
</dbReference>
<keyword evidence="3 4" id="KW-0804">Transcription</keyword>
<feature type="short sequence motif" description="PRPP-binding" evidence="4">
    <location>
        <begin position="126"/>
        <end position="138"/>
    </location>
</feature>
<dbReference type="InterPro" id="IPR023050">
    <property type="entry name" value="PyrR"/>
</dbReference>
<sequence length="201" mass="21861">MAERERRLARPYGGIFQPRVRVMDADDMARARRRMAGEIIERNEGIDSLVLIGLQTGGISLARRLAADISLLATADQALADAADLGERQVPVGTLDVVMHRDDVGIRPLLPEAPTSIPVDLTGTTVILTDDVLFTGRTVRAALDALADWGRPRAVQLAVMVDRGHRELPIAPDYVGRVVPTRRVEMIDVADDGVDLGELVK</sequence>
<dbReference type="NCBIfam" id="NF003549">
    <property type="entry name" value="PRK05205.1-5"/>
    <property type="match status" value="1"/>
</dbReference>
<comment type="similarity">
    <text evidence="1 4">Belongs to the purine/pyrimidine phosphoribosyltransferase family. PyrR subfamily.</text>
</comment>
<dbReference type="Gene3D" id="3.40.50.2020">
    <property type="match status" value="1"/>
</dbReference>
<dbReference type="CDD" id="cd06223">
    <property type="entry name" value="PRTases_typeI"/>
    <property type="match status" value="1"/>
</dbReference>
<accession>R4Z643</accession>
<name>R4Z643_9ACTN</name>
<feature type="domain" description="Phosphoribosyltransferase" evidence="5">
    <location>
        <begin position="27"/>
        <end position="177"/>
    </location>
</feature>
<evidence type="ECO:0000256" key="3">
    <source>
        <dbReference type="ARBA" id="ARBA00023163"/>
    </source>
</evidence>
<evidence type="ECO:0000313" key="6">
    <source>
        <dbReference type="EMBL" id="CCM64996.1"/>
    </source>
</evidence>
<comment type="function">
    <text evidence="4">Regulates the transcription of the pyrimidine nucleotide (pyr) operon in response to exogenous pyrimidines.</text>
</comment>
<keyword evidence="2 4" id="KW-0805">Transcription regulation</keyword>
<dbReference type="EC" id="2.4.2.9" evidence="4"/>
<comment type="caution">
    <text evidence="6">The sequence shown here is derived from an EMBL/GenBank/DDBJ whole genome shotgun (WGS) entry which is preliminary data.</text>
</comment>
<comment type="catalytic activity">
    <reaction evidence="4">
        <text>UMP + diphosphate = 5-phospho-alpha-D-ribose 1-diphosphate + uracil</text>
        <dbReference type="Rhea" id="RHEA:13017"/>
        <dbReference type="ChEBI" id="CHEBI:17568"/>
        <dbReference type="ChEBI" id="CHEBI:33019"/>
        <dbReference type="ChEBI" id="CHEBI:57865"/>
        <dbReference type="ChEBI" id="CHEBI:58017"/>
        <dbReference type="EC" id="2.4.2.9"/>
    </reaction>
</comment>
<protein>
    <recommendedName>
        <fullName evidence="4">Bifunctional protein PyrR</fullName>
    </recommendedName>
    <domain>
        <recommendedName>
            <fullName evidence="4">Pyrimidine operon regulatory protein</fullName>
        </recommendedName>
    </domain>
    <domain>
        <recommendedName>
            <fullName evidence="4">Uracil phosphoribosyltransferase</fullName>
            <shortName evidence="4">UPRTase</shortName>
            <ecNumber evidence="4">2.4.2.9</ecNumber>
        </recommendedName>
    </domain>
</protein>
<dbReference type="GO" id="GO:0006355">
    <property type="term" value="P:regulation of DNA-templated transcription"/>
    <property type="evidence" value="ECO:0007669"/>
    <property type="project" value="UniProtKB-UniRule"/>
</dbReference>
<evidence type="ECO:0000256" key="1">
    <source>
        <dbReference type="ARBA" id="ARBA00005565"/>
    </source>
</evidence>
<dbReference type="STRING" id="1229780.BN381_50138"/>
<dbReference type="PANTHER" id="PTHR11608:SF0">
    <property type="entry name" value="BIFUNCTIONAL PROTEIN PYRR"/>
    <property type="match status" value="1"/>
</dbReference>
<keyword evidence="4 6" id="KW-0328">Glycosyltransferase</keyword>
<dbReference type="PANTHER" id="PTHR11608">
    <property type="entry name" value="BIFUNCTIONAL PROTEIN PYRR"/>
    <property type="match status" value="1"/>
</dbReference>
<dbReference type="EMBL" id="CANL01000045">
    <property type="protein sequence ID" value="CCM64996.1"/>
    <property type="molecule type" value="Genomic_DNA"/>
</dbReference>
<dbReference type="InterPro" id="IPR029057">
    <property type="entry name" value="PRTase-like"/>
</dbReference>
<dbReference type="OrthoDB" id="9802227at2"/>
<evidence type="ECO:0000256" key="4">
    <source>
        <dbReference type="HAMAP-Rule" id="MF_01219"/>
    </source>
</evidence>
<dbReference type="HAMAP" id="MF_01219">
    <property type="entry name" value="PyrR"/>
    <property type="match status" value="1"/>
</dbReference>
<evidence type="ECO:0000259" key="5">
    <source>
        <dbReference type="Pfam" id="PF00156"/>
    </source>
</evidence>
<dbReference type="SUPFAM" id="SSF53271">
    <property type="entry name" value="PRTase-like"/>
    <property type="match status" value="1"/>
</dbReference>
<dbReference type="Proteomes" id="UP000018291">
    <property type="component" value="Unassembled WGS sequence"/>
</dbReference>
<reference evidence="6 7" key="1">
    <citation type="journal article" date="2013" name="ISME J.">
        <title>Metabolic model for the filamentous 'Candidatus Microthrix parvicella' based on genomic and metagenomic analyses.</title>
        <authorList>
            <person name="Jon McIlroy S."/>
            <person name="Kristiansen R."/>
            <person name="Albertsen M."/>
            <person name="Michael Karst S."/>
            <person name="Rossetti S."/>
            <person name="Lund Nielsen J."/>
            <person name="Tandoi V."/>
            <person name="James Seviour R."/>
            <person name="Nielsen P.H."/>
        </authorList>
    </citation>
    <scope>NUCLEOTIDE SEQUENCE [LARGE SCALE GENOMIC DNA]</scope>
    <source>
        <strain evidence="6 7">RN1</strain>
    </source>
</reference>
<evidence type="ECO:0000313" key="7">
    <source>
        <dbReference type="Proteomes" id="UP000018291"/>
    </source>
</evidence>
<dbReference type="InterPro" id="IPR050137">
    <property type="entry name" value="PyrR_bifunctional"/>
</dbReference>
<gene>
    <name evidence="4 6" type="primary">pyrR</name>
    <name evidence="6" type="ORF">BN381_50138</name>
</gene>
<evidence type="ECO:0000256" key="2">
    <source>
        <dbReference type="ARBA" id="ARBA00023015"/>
    </source>
</evidence>
<proteinExistence type="inferred from homology"/>
<dbReference type="eggNOG" id="COG2065">
    <property type="taxonomic scope" value="Bacteria"/>
</dbReference>
<dbReference type="HOGENOM" id="CLU_094234_2_1_11"/>
<keyword evidence="4 6" id="KW-0808">Transferase</keyword>
<comment type="function">
    <text evidence="4">Also displays a weak uracil phosphoribosyltransferase activity which is not physiologically significant.</text>
</comment>
<dbReference type="AlphaFoldDB" id="R4Z643"/>
<keyword evidence="7" id="KW-1185">Reference proteome</keyword>
<organism evidence="6 7">
    <name type="scientific">Candidatus Neomicrothrix parvicella RN1</name>
    <dbReference type="NCBI Taxonomy" id="1229780"/>
    <lineage>
        <taxon>Bacteria</taxon>
        <taxon>Bacillati</taxon>
        <taxon>Actinomycetota</taxon>
        <taxon>Acidimicrobiia</taxon>
        <taxon>Acidimicrobiales</taxon>
        <taxon>Microthrixaceae</taxon>
        <taxon>Candidatus Neomicrothrix</taxon>
    </lineage>
</organism>
<dbReference type="RefSeq" id="WP_012229378.1">
    <property type="nucleotide sequence ID" value="NZ_HG422565.1"/>
</dbReference>
<dbReference type="InterPro" id="IPR000836">
    <property type="entry name" value="PRTase_dom"/>
</dbReference>
<dbReference type="GO" id="GO:0004845">
    <property type="term" value="F:uracil phosphoribosyltransferase activity"/>
    <property type="evidence" value="ECO:0007669"/>
    <property type="project" value="UniProtKB-UniRule"/>
</dbReference>